<accession>A0A1L6MWS7</accession>
<dbReference type="EMBL" id="CP016908">
    <property type="protein sequence ID" value="APR99867.1"/>
    <property type="molecule type" value="Genomic_DNA"/>
</dbReference>
<dbReference type="Proteomes" id="UP000185544">
    <property type="component" value="Chromosome"/>
</dbReference>
<protein>
    <submittedName>
        <fullName evidence="1">Uncharacterized protein</fullName>
    </submittedName>
</protein>
<evidence type="ECO:0000313" key="1">
    <source>
        <dbReference type="EMBL" id="APR99867.1"/>
    </source>
</evidence>
<proteinExistence type="predicted"/>
<dbReference type="KEGG" id="pabo:BCY86_03625"/>
<name>A0A1L6MWS7_9BACT</name>
<dbReference type="AlphaFoldDB" id="A0A1L6MWS7"/>
<organism evidence="1 2">
    <name type="scientific">Pajaroellobacter abortibovis</name>
    <dbReference type="NCBI Taxonomy" id="1882918"/>
    <lineage>
        <taxon>Bacteria</taxon>
        <taxon>Pseudomonadati</taxon>
        <taxon>Myxococcota</taxon>
        <taxon>Polyangia</taxon>
        <taxon>Polyangiales</taxon>
        <taxon>Polyangiaceae</taxon>
    </lineage>
</organism>
<reference evidence="1 2" key="1">
    <citation type="submission" date="2016-08" db="EMBL/GenBank/DDBJ databases">
        <title>Identification and validation of antigenic proteins from Pajaroellobacter abortibovis using de-novo genome sequence assembly and reverse vaccinology.</title>
        <authorList>
            <person name="Welly B.T."/>
            <person name="Miller M.R."/>
            <person name="Stott J.L."/>
            <person name="Blanchard M.T."/>
            <person name="Islas-Trejo A.D."/>
            <person name="O'Rourke S.M."/>
            <person name="Young A.E."/>
            <person name="Medrano J.F."/>
            <person name="Van Eenennaam A.L."/>
        </authorList>
    </citation>
    <scope>NUCLEOTIDE SEQUENCE [LARGE SCALE GENOMIC DNA]</scope>
    <source>
        <strain evidence="1 2">BTF92-0548A/99-0131</strain>
    </source>
</reference>
<gene>
    <name evidence="1" type="ORF">BCY86_03625</name>
</gene>
<keyword evidence="2" id="KW-1185">Reference proteome</keyword>
<sequence length="80" mass="8905">MEFFTGIQQMIPISGLNTSICITDRGGRICRVRSDEEVGLSILELFVQENLVINLKRLLLEITLGVKVDNDNVLAETQNG</sequence>
<evidence type="ECO:0000313" key="2">
    <source>
        <dbReference type="Proteomes" id="UP000185544"/>
    </source>
</evidence>